<feature type="signal peptide" evidence="1">
    <location>
        <begin position="1"/>
        <end position="25"/>
    </location>
</feature>
<keyword evidence="3" id="KW-0645">Protease</keyword>
<reference evidence="3 4" key="1">
    <citation type="submission" date="2018-10" db="EMBL/GenBank/DDBJ databases">
        <title>Genomic Encyclopedia of Archaeal and Bacterial Type Strains, Phase II (KMG-II): from individual species to whole genera.</title>
        <authorList>
            <person name="Goeker M."/>
        </authorList>
    </citation>
    <scope>NUCLEOTIDE SEQUENCE [LARGE SCALE GENOMIC DNA]</scope>
    <source>
        <strain evidence="3 4">DSM 14954</strain>
    </source>
</reference>
<dbReference type="InterPro" id="IPR012338">
    <property type="entry name" value="Beta-lactam/transpept-like"/>
</dbReference>
<name>A0A660LBM4_9ACTN</name>
<accession>A0A660LBM4</accession>
<protein>
    <submittedName>
        <fullName evidence="3">D-alanyl-D-alanine carboxypeptidase</fullName>
    </submittedName>
</protein>
<dbReference type="Gene3D" id="3.40.710.10">
    <property type="entry name" value="DD-peptidase/beta-lactamase superfamily"/>
    <property type="match status" value="1"/>
</dbReference>
<dbReference type="InterPro" id="IPR001466">
    <property type="entry name" value="Beta-lactam-related"/>
</dbReference>
<dbReference type="SUPFAM" id="SSF56601">
    <property type="entry name" value="beta-lactamase/transpeptidase-like"/>
    <property type="match status" value="1"/>
</dbReference>
<dbReference type="PANTHER" id="PTHR46825">
    <property type="entry name" value="D-ALANYL-D-ALANINE-CARBOXYPEPTIDASE/ENDOPEPTIDASE AMPH"/>
    <property type="match status" value="1"/>
</dbReference>
<dbReference type="InterPro" id="IPR050491">
    <property type="entry name" value="AmpC-like"/>
</dbReference>
<dbReference type="Pfam" id="PF00144">
    <property type="entry name" value="Beta-lactamase"/>
    <property type="match status" value="1"/>
</dbReference>
<gene>
    <name evidence="3" type="ORF">C8N24_1626</name>
</gene>
<evidence type="ECO:0000313" key="4">
    <source>
        <dbReference type="Proteomes" id="UP000278962"/>
    </source>
</evidence>
<sequence length="368" mass="39492">MSIRHALGAALAGGALAITAAPAHAADTQAELRALVKQDAYPAALASVGNARGKVRNFTAGVGDLKTREPVPVDGEVRIGSNTKTFTAVVVLQLVQEGKLELDAPVERYLPSLVRGDGIDGRAITVRQLLNHTSGLPNYTNFLAEGLLPYQHWYAEPRTLLDLGLEQKALHAPGEGFNYSNTNYLVLGLIVERVTHRPIGEQITQRVIKPLNLRRTYFPGVGEERLRGPHPHGYHHDDVALPLVDVSEQDPSFGWAAGQMVSTPSEINRFFVALLKGRLLPANLLREMRTTVPADELGKGVRYGLGLTSTPLSCGGLAWGHGGTITGYWTTNAATDAGRAATVAVTELPRTDAQLARVQDIVDGALCD</sequence>
<keyword evidence="3" id="KW-0378">Hydrolase</keyword>
<dbReference type="OrthoDB" id="3499702at2"/>
<keyword evidence="4" id="KW-1185">Reference proteome</keyword>
<comment type="caution">
    <text evidence="3">The sequence shown here is derived from an EMBL/GenBank/DDBJ whole genome shotgun (WGS) entry which is preliminary data.</text>
</comment>
<dbReference type="Proteomes" id="UP000278962">
    <property type="component" value="Unassembled WGS sequence"/>
</dbReference>
<feature type="domain" description="Beta-lactamase-related" evidence="2">
    <location>
        <begin position="33"/>
        <end position="345"/>
    </location>
</feature>
<evidence type="ECO:0000313" key="3">
    <source>
        <dbReference type="EMBL" id="RKQ91796.1"/>
    </source>
</evidence>
<feature type="chain" id="PRO_5024922790" evidence="1">
    <location>
        <begin position="26"/>
        <end position="368"/>
    </location>
</feature>
<keyword evidence="3" id="KW-0121">Carboxypeptidase</keyword>
<dbReference type="AlphaFoldDB" id="A0A660LBM4"/>
<organism evidence="3 4">
    <name type="scientific">Solirubrobacter pauli</name>
    <dbReference type="NCBI Taxonomy" id="166793"/>
    <lineage>
        <taxon>Bacteria</taxon>
        <taxon>Bacillati</taxon>
        <taxon>Actinomycetota</taxon>
        <taxon>Thermoleophilia</taxon>
        <taxon>Solirubrobacterales</taxon>
        <taxon>Solirubrobacteraceae</taxon>
        <taxon>Solirubrobacter</taxon>
    </lineage>
</organism>
<evidence type="ECO:0000256" key="1">
    <source>
        <dbReference type="SAM" id="SignalP"/>
    </source>
</evidence>
<evidence type="ECO:0000259" key="2">
    <source>
        <dbReference type="Pfam" id="PF00144"/>
    </source>
</evidence>
<dbReference type="RefSeq" id="WP_121249558.1">
    <property type="nucleotide sequence ID" value="NZ_RBIL01000001.1"/>
</dbReference>
<dbReference type="PANTHER" id="PTHR46825:SF7">
    <property type="entry name" value="D-ALANYL-D-ALANINE CARBOXYPEPTIDASE"/>
    <property type="match status" value="1"/>
</dbReference>
<dbReference type="GO" id="GO:0004180">
    <property type="term" value="F:carboxypeptidase activity"/>
    <property type="evidence" value="ECO:0007669"/>
    <property type="project" value="UniProtKB-KW"/>
</dbReference>
<proteinExistence type="predicted"/>
<keyword evidence="1" id="KW-0732">Signal</keyword>
<dbReference type="EMBL" id="RBIL01000001">
    <property type="protein sequence ID" value="RKQ91796.1"/>
    <property type="molecule type" value="Genomic_DNA"/>
</dbReference>